<dbReference type="AlphaFoldDB" id="A0A4V1C664"/>
<evidence type="ECO:0000313" key="4">
    <source>
        <dbReference type="Proteomes" id="UP000294847"/>
    </source>
</evidence>
<feature type="transmembrane region" description="Helical" evidence="2">
    <location>
        <begin position="33"/>
        <end position="52"/>
    </location>
</feature>
<gene>
    <name evidence="3" type="ORF">PoMZ_03753</name>
</gene>
<keyword evidence="2" id="KW-0812">Transmembrane</keyword>
<protein>
    <submittedName>
        <fullName evidence="3">Uncharacterized protein</fullName>
    </submittedName>
</protein>
<feature type="region of interest" description="Disordered" evidence="1">
    <location>
        <begin position="68"/>
        <end position="154"/>
    </location>
</feature>
<keyword evidence="2" id="KW-0472">Membrane</keyword>
<dbReference type="EMBL" id="CP034206">
    <property type="protein sequence ID" value="QBZ58795.1"/>
    <property type="molecule type" value="Genomic_DNA"/>
</dbReference>
<reference evidence="3 4" key="1">
    <citation type="journal article" date="2019" name="Mol. Biol. Evol.">
        <title>Blast fungal genomes show frequent chromosomal changes, gene gains and losses, and effector gene turnover.</title>
        <authorList>
            <person name="Gomez Luciano L.B."/>
            <person name="Jason Tsai I."/>
            <person name="Chuma I."/>
            <person name="Tosa Y."/>
            <person name="Chen Y.H."/>
            <person name="Li J.Y."/>
            <person name="Li M.Y."/>
            <person name="Jade Lu M.Y."/>
            <person name="Nakayashiki H."/>
            <person name="Li W.H."/>
        </authorList>
    </citation>
    <scope>NUCLEOTIDE SEQUENCE [LARGE SCALE GENOMIC DNA]</scope>
    <source>
        <strain evidence="3">MZ5-1-6</strain>
    </source>
</reference>
<dbReference type="Proteomes" id="UP000294847">
    <property type="component" value="Chromosome 3"/>
</dbReference>
<evidence type="ECO:0000313" key="3">
    <source>
        <dbReference type="EMBL" id="QBZ58795.1"/>
    </source>
</evidence>
<keyword evidence="2" id="KW-1133">Transmembrane helix</keyword>
<accession>A0A4V1C664</accession>
<organism evidence="3 4">
    <name type="scientific">Pyricularia oryzae</name>
    <name type="common">Rice blast fungus</name>
    <name type="synonym">Magnaporthe oryzae</name>
    <dbReference type="NCBI Taxonomy" id="318829"/>
    <lineage>
        <taxon>Eukaryota</taxon>
        <taxon>Fungi</taxon>
        <taxon>Dikarya</taxon>
        <taxon>Ascomycota</taxon>
        <taxon>Pezizomycotina</taxon>
        <taxon>Sordariomycetes</taxon>
        <taxon>Sordariomycetidae</taxon>
        <taxon>Magnaporthales</taxon>
        <taxon>Pyriculariaceae</taxon>
        <taxon>Pyricularia</taxon>
    </lineage>
</organism>
<evidence type="ECO:0000256" key="1">
    <source>
        <dbReference type="SAM" id="MobiDB-lite"/>
    </source>
</evidence>
<name>A0A4V1C664_PYROR</name>
<feature type="compositionally biased region" description="Polar residues" evidence="1">
    <location>
        <begin position="68"/>
        <end position="77"/>
    </location>
</feature>
<evidence type="ECO:0000256" key="2">
    <source>
        <dbReference type="SAM" id="Phobius"/>
    </source>
</evidence>
<proteinExistence type="predicted"/>
<feature type="compositionally biased region" description="Low complexity" evidence="1">
    <location>
        <begin position="111"/>
        <end position="154"/>
    </location>
</feature>
<sequence>MSKLGNVVLVGTIVVLSGPLALAAISTTFVAATLLLLFAGAVFVHAVLKSLYQVTTWPFSAGPATLTTTAVPNSPRSASLKPAAKGQKVTAPQQPPSLAIKTGRWTSSTVSKAGSCSPESSGSVTSSYSRSSSSSSNGGGSNSSSSSSSSTTSDGAIEQAHIINGISQAVGNASAMEGSLRGGFSRRRRPAASLLDFYDDEFDDANFVDEVYFPEDEDMDMDGPWPGLGAEMSRHHNRSYDRTYDRTYDHTYDHTLLRRHRSASVAGFTLPVASNSSRRRASIAELPSVLQSATMSSISYRRSSTPGRRRVRLSDYGL</sequence>